<dbReference type="Proteomes" id="UP000658127">
    <property type="component" value="Unassembled WGS sequence"/>
</dbReference>
<gene>
    <name evidence="2" type="ORF">GCM10011610_70970</name>
</gene>
<proteinExistence type="predicted"/>
<sequence>MSQISYDGEIARLAAGRLDSLADGLVATMHRRGDALYPVAAALDPVSRETAQTLGTVGGSFQESYASGVDELRRIAANLRAHAALAAVSDDDAVDSFTSLM</sequence>
<evidence type="ECO:0000313" key="3">
    <source>
        <dbReference type="Proteomes" id="UP000658127"/>
    </source>
</evidence>
<dbReference type="Pfam" id="PF00934">
    <property type="entry name" value="PE"/>
    <property type="match status" value="1"/>
</dbReference>
<feature type="domain" description="PE" evidence="1">
    <location>
        <begin position="9"/>
        <end position="85"/>
    </location>
</feature>
<evidence type="ECO:0000313" key="2">
    <source>
        <dbReference type="EMBL" id="GGO01275.1"/>
    </source>
</evidence>
<reference evidence="3" key="1">
    <citation type="journal article" date="2019" name="Int. J. Syst. Evol. Microbiol.">
        <title>The Global Catalogue of Microorganisms (GCM) 10K type strain sequencing project: providing services to taxonomists for standard genome sequencing and annotation.</title>
        <authorList>
            <consortium name="The Broad Institute Genomics Platform"/>
            <consortium name="The Broad Institute Genome Sequencing Center for Infectious Disease"/>
            <person name="Wu L."/>
            <person name="Ma J."/>
        </authorList>
    </citation>
    <scope>NUCLEOTIDE SEQUENCE [LARGE SCALE GENOMIC DNA]</scope>
    <source>
        <strain evidence="3">CGMCC 4.7329</strain>
    </source>
</reference>
<protein>
    <recommendedName>
        <fullName evidence="1">PE domain-containing protein</fullName>
    </recommendedName>
</protein>
<organism evidence="2 3">
    <name type="scientific">Nocardia rhizosphaerihabitans</name>
    <dbReference type="NCBI Taxonomy" id="1691570"/>
    <lineage>
        <taxon>Bacteria</taxon>
        <taxon>Bacillati</taxon>
        <taxon>Actinomycetota</taxon>
        <taxon>Actinomycetes</taxon>
        <taxon>Mycobacteriales</taxon>
        <taxon>Nocardiaceae</taxon>
        <taxon>Nocardia</taxon>
    </lineage>
</organism>
<dbReference type="EMBL" id="BMNE01000020">
    <property type="protein sequence ID" value="GGO01275.1"/>
    <property type="molecule type" value="Genomic_DNA"/>
</dbReference>
<name>A0ABQ2L3H2_9NOCA</name>
<dbReference type="Gene3D" id="1.10.287.850">
    <property type="entry name" value="HP0062-like domain"/>
    <property type="match status" value="1"/>
</dbReference>
<accession>A0ABQ2L3H2</accession>
<dbReference type="RefSeq" id="WP_189034904.1">
    <property type="nucleotide sequence ID" value="NZ_BMNE01000020.1"/>
</dbReference>
<evidence type="ECO:0000259" key="1">
    <source>
        <dbReference type="Pfam" id="PF00934"/>
    </source>
</evidence>
<keyword evidence="3" id="KW-1185">Reference proteome</keyword>
<comment type="caution">
    <text evidence="2">The sequence shown here is derived from an EMBL/GenBank/DDBJ whole genome shotgun (WGS) entry which is preliminary data.</text>
</comment>
<dbReference type="InterPro" id="IPR000084">
    <property type="entry name" value="PE-PGRS_N"/>
</dbReference>